<feature type="transmembrane region" description="Helical" evidence="9">
    <location>
        <begin position="272"/>
        <end position="290"/>
    </location>
</feature>
<feature type="transmembrane region" description="Helical" evidence="9">
    <location>
        <begin position="367"/>
        <end position="390"/>
    </location>
</feature>
<feature type="region of interest" description="Disordered" evidence="8">
    <location>
        <begin position="512"/>
        <end position="539"/>
    </location>
</feature>
<protein>
    <submittedName>
        <fullName evidence="11">MFS transporter</fullName>
    </submittedName>
</protein>
<evidence type="ECO:0000256" key="8">
    <source>
        <dbReference type="SAM" id="MobiDB-lite"/>
    </source>
</evidence>
<feature type="transmembrane region" description="Helical" evidence="9">
    <location>
        <begin position="411"/>
        <end position="428"/>
    </location>
</feature>
<dbReference type="InterPro" id="IPR036259">
    <property type="entry name" value="MFS_trans_sf"/>
</dbReference>
<keyword evidence="6 9" id="KW-0472">Membrane</keyword>
<sequence length="539" mass="55979">MSSNPVPGQEPRAGLRQWFGLLVLLFPVALMTVDLGVLWLATPAMTADLQPSSSQLLWTTDLYGFMTCGFLLVMGTLGDRLGRRRLLVYGSLGVVAASLLAAYSTTPEMLIVARALLGVAGAAVLPSSLSLISHMFADARQRATAIAMWVTALSVGIAVGPVIGGVFLEHWWWGSVFLLAVPIMVVAIPVVLTIVPEYRDPNPGRFDLASVVLFLLGILPVVYGIKKFAEFGWSATYLVAVVIGVFFSALFVRRQRHLEAPLLDMRLFGNRVFTGALLTLLLGMMALNGVEYLVPQFLLVTGGLSPLEAGLWLLPSAAGLILGSQLTPLVARRVRPAFVIAGGTVITLVGFWLTATAQPDASGVVPSAVGLTIIMFGVAPISVLGTSLAVGAAPPEKAGAAAGAGQTAYDLGLALGIAVTGSVAVAVYRGDVADSVPAGVPAEAAEAARDTIGGATAAARDLPAAAGDELLAVARDAFAAGFHTTAYVSAAFALATTLIAITLLRRIPAIGKDTPAPEEEHVPAPVTTERTDQETQTVA</sequence>
<keyword evidence="7" id="KW-0046">Antibiotic resistance</keyword>
<comment type="subcellular location">
    <subcellularLocation>
        <location evidence="1">Cell membrane</location>
        <topology evidence="1">Multi-pass membrane protein</topology>
    </subcellularLocation>
</comment>
<dbReference type="PROSITE" id="PS50850">
    <property type="entry name" value="MFS"/>
    <property type="match status" value="1"/>
</dbReference>
<evidence type="ECO:0000256" key="3">
    <source>
        <dbReference type="ARBA" id="ARBA00022475"/>
    </source>
</evidence>
<reference evidence="12" key="1">
    <citation type="journal article" date="2019" name="Int. J. Syst. Evol. Microbiol.">
        <title>The Global Catalogue of Microorganisms (GCM) 10K type strain sequencing project: providing services to taxonomists for standard genome sequencing and annotation.</title>
        <authorList>
            <consortium name="The Broad Institute Genomics Platform"/>
            <consortium name="The Broad Institute Genome Sequencing Center for Infectious Disease"/>
            <person name="Wu L."/>
            <person name="Ma J."/>
        </authorList>
    </citation>
    <scope>NUCLEOTIDE SEQUENCE [LARGE SCALE GENOMIC DNA]</scope>
    <source>
        <strain evidence="12">SYNS20</strain>
    </source>
</reference>
<evidence type="ECO:0000259" key="10">
    <source>
        <dbReference type="PROSITE" id="PS50850"/>
    </source>
</evidence>
<proteinExistence type="predicted"/>
<organism evidence="11 12">
    <name type="scientific">Streptomyces monticola</name>
    <dbReference type="NCBI Taxonomy" id="2666263"/>
    <lineage>
        <taxon>Bacteria</taxon>
        <taxon>Bacillati</taxon>
        <taxon>Actinomycetota</taxon>
        <taxon>Actinomycetes</taxon>
        <taxon>Kitasatosporales</taxon>
        <taxon>Streptomycetaceae</taxon>
        <taxon>Streptomyces</taxon>
    </lineage>
</organism>
<dbReference type="EMBL" id="JBHTCF010000038">
    <property type="protein sequence ID" value="MFC7310629.1"/>
    <property type="molecule type" value="Genomic_DNA"/>
</dbReference>
<feature type="transmembrane region" description="Helical" evidence="9">
    <location>
        <begin position="231"/>
        <end position="252"/>
    </location>
</feature>
<evidence type="ECO:0000256" key="5">
    <source>
        <dbReference type="ARBA" id="ARBA00022989"/>
    </source>
</evidence>
<dbReference type="RefSeq" id="WP_381841515.1">
    <property type="nucleotide sequence ID" value="NZ_JBHTCF010000038.1"/>
</dbReference>
<dbReference type="Proteomes" id="UP001596523">
    <property type="component" value="Unassembled WGS sequence"/>
</dbReference>
<keyword evidence="3" id="KW-1003">Cell membrane</keyword>
<keyword evidence="4 9" id="KW-0812">Transmembrane</keyword>
<evidence type="ECO:0000313" key="12">
    <source>
        <dbReference type="Proteomes" id="UP001596523"/>
    </source>
</evidence>
<dbReference type="CDD" id="cd17321">
    <property type="entry name" value="MFS_MMR_MDR_like"/>
    <property type="match status" value="1"/>
</dbReference>
<feature type="transmembrane region" description="Helical" evidence="9">
    <location>
        <begin position="337"/>
        <end position="355"/>
    </location>
</feature>
<feature type="transmembrane region" description="Helical" evidence="9">
    <location>
        <begin position="21"/>
        <end position="42"/>
    </location>
</feature>
<dbReference type="InterPro" id="IPR020846">
    <property type="entry name" value="MFS_dom"/>
</dbReference>
<feature type="transmembrane region" description="Helical" evidence="9">
    <location>
        <begin position="86"/>
        <end position="105"/>
    </location>
</feature>
<dbReference type="SUPFAM" id="SSF103473">
    <property type="entry name" value="MFS general substrate transporter"/>
    <property type="match status" value="1"/>
</dbReference>
<keyword evidence="12" id="KW-1185">Reference proteome</keyword>
<dbReference type="Gene3D" id="1.20.1250.20">
    <property type="entry name" value="MFS general substrate transporter like domains"/>
    <property type="match status" value="2"/>
</dbReference>
<dbReference type="PANTHER" id="PTHR42718:SF47">
    <property type="entry name" value="METHYL VIOLOGEN RESISTANCE PROTEIN SMVA"/>
    <property type="match status" value="1"/>
</dbReference>
<feature type="transmembrane region" description="Helical" evidence="9">
    <location>
        <begin position="111"/>
        <end position="132"/>
    </location>
</feature>
<evidence type="ECO:0000256" key="4">
    <source>
        <dbReference type="ARBA" id="ARBA00022692"/>
    </source>
</evidence>
<gene>
    <name evidence="11" type="ORF">ACFQVC_41255</name>
</gene>
<feature type="transmembrane region" description="Helical" evidence="9">
    <location>
        <begin position="170"/>
        <end position="194"/>
    </location>
</feature>
<keyword evidence="5 9" id="KW-1133">Transmembrane helix</keyword>
<evidence type="ECO:0000313" key="11">
    <source>
        <dbReference type="EMBL" id="MFC7310629.1"/>
    </source>
</evidence>
<feature type="domain" description="Major facilitator superfamily (MFS) profile" evidence="10">
    <location>
        <begin position="20"/>
        <end position="508"/>
    </location>
</feature>
<evidence type="ECO:0000256" key="6">
    <source>
        <dbReference type="ARBA" id="ARBA00023136"/>
    </source>
</evidence>
<keyword evidence="2" id="KW-0813">Transport</keyword>
<evidence type="ECO:0000256" key="2">
    <source>
        <dbReference type="ARBA" id="ARBA00022448"/>
    </source>
</evidence>
<evidence type="ECO:0000256" key="7">
    <source>
        <dbReference type="ARBA" id="ARBA00023251"/>
    </source>
</evidence>
<feature type="transmembrane region" description="Helical" evidence="9">
    <location>
        <begin position="62"/>
        <end position="79"/>
    </location>
</feature>
<dbReference type="Pfam" id="PF07690">
    <property type="entry name" value="MFS_1"/>
    <property type="match status" value="1"/>
</dbReference>
<feature type="transmembrane region" description="Helical" evidence="9">
    <location>
        <begin position="206"/>
        <end position="225"/>
    </location>
</feature>
<feature type="transmembrane region" description="Helical" evidence="9">
    <location>
        <begin position="144"/>
        <end position="164"/>
    </location>
</feature>
<feature type="transmembrane region" description="Helical" evidence="9">
    <location>
        <begin position="310"/>
        <end position="330"/>
    </location>
</feature>
<dbReference type="PANTHER" id="PTHR42718">
    <property type="entry name" value="MAJOR FACILITATOR SUPERFAMILY MULTIDRUG TRANSPORTER MFSC"/>
    <property type="match status" value="1"/>
</dbReference>
<evidence type="ECO:0000256" key="1">
    <source>
        <dbReference type="ARBA" id="ARBA00004651"/>
    </source>
</evidence>
<comment type="caution">
    <text evidence="11">The sequence shown here is derived from an EMBL/GenBank/DDBJ whole genome shotgun (WGS) entry which is preliminary data.</text>
</comment>
<dbReference type="InterPro" id="IPR011701">
    <property type="entry name" value="MFS"/>
</dbReference>
<evidence type="ECO:0000256" key="9">
    <source>
        <dbReference type="SAM" id="Phobius"/>
    </source>
</evidence>
<feature type="transmembrane region" description="Helical" evidence="9">
    <location>
        <begin position="486"/>
        <end position="504"/>
    </location>
</feature>
<accession>A0ABW2JWX9</accession>
<name>A0ABW2JWX9_9ACTN</name>